<evidence type="ECO:0000313" key="2">
    <source>
        <dbReference type="Proteomes" id="UP001174908"/>
    </source>
</evidence>
<sequence>MIGKRQAGVTESVEHRQHVVTQTQLQPAQAAQRQRLIAPYGRQQFCGVARVRAFGVFRQL</sequence>
<gene>
    <name evidence="1" type="ORF">QTH91_21685</name>
</gene>
<name>A0ABT7NGQ4_9BURK</name>
<reference evidence="1" key="1">
    <citation type="submission" date="2023-06" db="EMBL/GenBank/DDBJ databases">
        <authorList>
            <person name="Jiang Y."/>
            <person name="Liu Q."/>
        </authorList>
    </citation>
    <scope>NUCLEOTIDE SEQUENCE</scope>
    <source>
        <strain evidence="1">CGMCC 1.12089</strain>
    </source>
</reference>
<keyword evidence="2" id="KW-1185">Reference proteome</keyword>
<comment type="caution">
    <text evidence="1">The sequence shown here is derived from an EMBL/GenBank/DDBJ whole genome shotgun (WGS) entry which is preliminary data.</text>
</comment>
<dbReference type="Proteomes" id="UP001174908">
    <property type="component" value="Unassembled WGS sequence"/>
</dbReference>
<dbReference type="EMBL" id="JASZYV010000006">
    <property type="protein sequence ID" value="MDM0047119.1"/>
    <property type="molecule type" value="Genomic_DNA"/>
</dbReference>
<protein>
    <submittedName>
        <fullName evidence="1">Uncharacterized protein</fullName>
    </submittedName>
</protein>
<dbReference type="RefSeq" id="WP_286662239.1">
    <property type="nucleotide sequence ID" value="NZ_JBHTJD010000017.1"/>
</dbReference>
<proteinExistence type="predicted"/>
<accession>A0ABT7NGQ4</accession>
<organism evidence="1 2">
    <name type="scientific">Variovorax dokdonensis</name>
    <dbReference type="NCBI Taxonomy" id="344883"/>
    <lineage>
        <taxon>Bacteria</taxon>
        <taxon>Pseudomonadati</taxon>
        <taxon>Pseudomonadota</taxon>
        <taxon>Betaproteobacteria</taxon>
        <taxon>Burkholderiales</taxon>
        <taxon>Comamonadaceae</taxon>
        <taxon>Variovorax</taxon>
    </lineage>
</organism>
<evidence type="ECO:0000313" key="1">
    <source>
        <dbReference type="EMBL" id="MDM0047119.1"/>
    </source>
</evidence>